<dbReference type="InterPro" id="IPR050796">
    <property type="entry name" value="SCF_F-box_component"/>
</dbReference>
<name>A0A699GQZ0_TANCI</name>
<reference evidence="1" key="1">
    <citation type="journal article" date="2019" name="Sci. Rep.">
        <title>Draft genome of Tanacetum cinerariifolium, the natural source of mosquito coil.</title>
        <authorList>
            <person name="Yamashiro T."/>
            <person name="Shiraishi A."/>
            <person name="Satake H."/>
            <person name="Nakayama K."/>
        </authorList>
    </citation>
    <scope>NUCLEOTIDE SEQUENCE</scope>
</reference>
<dbReference type="EMBL" id="BKCJ010035153">
    <property type="protein sequence ID" value="GEV81401.1"/>
    <property type="molecule type" value="Genomic_DNA"/>
</dbReference>
<organism evidence="1">
    <name type="scientific">Tanacetum cinerariifolium</name>
    <name type="common">Dalmatian daisy</name>
    <name type="synonym">Chrysanthemum cinerariifolium</name>
    <dbReference type="NCBI Taxonomy" id="118510"/>
    <lineage>
        <taxon>Eukaryota</taxon>
        <taxon>Viridiplantae</taxon>
        <taxon>Streptophyta</taxon>
        <taxon>Embryophyta</taxon>
        <taxon>Tracheophyta</taxon>
        <taxon>Spermatophyta</taxon>
        <taxon>Magnoliopsida</taxon>
        <taxon>eudicotyledons</taxon>
        <taxon>Gunneridae</taxon>
        <taxon>Pentapetalae</taxon>
        <taxon>asterids</taxon>
        <taxon>campanulids</taxon>
        <taxon>Asterales</taxon>
        <taxon>Asteraceae</taxon>
        <taxon>Asteroideae</taxon>
        <taxon>Anthemideae</taxon>
        <taxon>Anthemidinae</taxon>
        <taxon>Tanacetum</taxon>
    </lineage>
</organism>
<protein>
    <recommendedName>
        <fullName evidence="2">F-box associated domain-containing protein</fullName>
    </recommendedName>
</protein>
<evidence type="ECO:0008006" key="2">
    <source>
        <dbReference type="Google" id="ProtNLM"/>
    </source>
</evidence>
<proteinExistence type="predicted"/>
<dbReference type="AlphaFoldDB" id="A0A699GQZ0"/>
<accession>A0A699GQZ0</accession>
<gene>
    <name evidence="1" type="ORF">Tci_153378</name>
</gene>
<comment type="caution">
    <text evidence="1">The sequence shown here is derived from an EMBL/GenBank/DDBJ whole genome shotgun (WGS) entry which is preliminary data.</text>
</comment>
<sequence length="344" mass="39968">MEILLEPTSNKLMVASDTLIDFQIKFSISIGETVTHWFTLIALSALRRSDNENMLSLMNLILRSILTDLQETLRWNNEVLKLKNFKKDESKSSQVIQTRKIKMDDPNITMEDYIRLEEEKTRRRSKVYNWETATYAAWCPIASPSTEVRYQESCACFFNGALHWVVVGTYRNRGPRYILTFDLTTHAYGTIFLPKPNWETRQLTIIDGYLAVIPLRDWTQSPDGKENSIWILKDSGKCWHAVYDFGQFKPRWNHLVRGAKSVLHLTTNGHMLLYIGNRLPNFSEGDTHGVYNPETGTWVPSMIMRFQDSQHIDMQTYVETLELLDTEPNCVGPNGKRKFDEIGW</sequence>
<dbReference type="PANTHER" id="PTHR31672">
    <property type="entry name" value="BNACNNG10540D PROTEIN"/>
    <property type="match status" value="1"/>
</dbReference>
<evidence type="ECO:0000313" key="1">
    <source>
        <dbReference type="EMBL" id="GEV81401.1"/>
    </source>
</evidence>
<dbReference type="PANTHER" id="PTHR31672:SF6">
    <property type="entry name" value="F-BOX DOMAIN-CONTAINING PROTEIN"/>
    <property type="match status" value="1"/>
</dbReference>